<feature type="compositionally biased region" description="Polar residues" evidence="6">
    <location>
        <begin position="105"/>
        <end position="115"/>
    </location>
</feature>
<sequence length="345" mass="37758">MSTSVTSNDSIDTIIFSPVGVSPPLVLKTIHLNTHINAIDPRTTAICPSPAKSRRSIVQSDGQDDSPESQSPSPGSQGHPPTVITSLPATPFPWTPTSPAPKLQRANSNPTIVTTPLSPQPLRRRLSSSPPPSKLQTIPIEPLRRQGSGADLSPIDECRISECDGKRKIRLEREARELAQLQAQSFSDGSDDEAGREDHAQYPPSPRQKDEPRTEETDASTPGAKKEKAKNQKLRNCLKLARERSYGRVFDDPFSAAVVLLVLPFCPPLSVYLTYRECGGMNRHRVRELAVVVLLTILGWLPGIVYALVVYFRHLPPPPSPQATHSESAPRCTAIDKDGRRLGTE</sequence>
<proteinExistence type="inferred from homology"/>
<accession>A0A1J7J9M7</accession>
<feature type="region of interest" description="Disordered" evidence="6">
    <location>
        <begin position="43"/>
        <end position="155"/>
    </location>
</feature>
<keyword evidence="4 7" id="KW-1133">Transmembrane helix</keyword>
<feature type="transmembrane region" description="Helical" evidence="7">
    <location>
        <begin position="287"/>
        <end position="312"/>
    </location>
</feature>
<dbReference type="AlphaFoldDB" id="A0A1J7J9M7"/>
<evidence type="ECO:0000313" key="9">
    <source>
        <dbReference type="Proteomes" id="UP000182658"/>
    </source>
</evidence>
<keyword evidence="5 7" id="KW-0472">Membrane</keyword>
<dbReference type="OrthoDB" id="5242779at2759"/>
<evidence type="ECO:0000256" key="2">
    <source>
        <dbReference type="ARBA" id="ARBA00009530"/>
    </source>
</evidence>
<name>A0A1J7J9M7_9PEZI</name>
<evidence type="ECO:0000256" key="4">
    <source>
        <dbReference type="ARBA" id="ARBA00022989"/>
    </source>
</evidence>
<dbReference type="Proteomes" id="UP000182658">
    <property type="component" value="Unassembled WGS sequence"/>
</dbReference>
<evidence type="ECO:0000256" key="6">
    <source>
        <dbReference type="SAM" id="MobiDB-lite"/>
    </source>
</evidence>
<feature type="compositionally biased region" description="Basic and acidic residues" evidence="6">
    <location>
        <begin position="207"/>
        <end position="216"/>
    </location>
</feature>
<dbReference type="InterPro" id="IPR000612">
    <property type="entry name" value="PMP3"/>
</dbReference>
<dbReference type="Pfam" id="PF01679">
    <property type="entry name" value="Pmp3"/>
    <property type="match status" value="1"/>
</dbReference>
<feature type="region of interest" description="Disordered" evidence="6">
    <location>
        <begin position="184"/>
        <end position="231"/>
    </location>
</feature>
<keyword evidence="9" id="KW-1185">Reference proteome</keyword>
<comment type="similarity">
    <text evidence="2">Belongs to the UPF0057 (PMP3) family.</text>
</comment>
<dbReference type="InParanoid" id="A0A1J7J9M7"/>
<dbReference type="GO" id="GO:0016020">
    <property type="term" value="C:membrane"/>
    <property type="evidence" value="ECO:0007669"/>
    <property type="project" value="UniProtKB-SubCell"/>
</dbReference>
<evidence type="ECO:0000256" key="3">
    <source>
        <dbReference type="ARBA" id="ARBA00022692"/>
    </source>
</evidence>
<evidence type="ECO:0000256" key="1">
    <source>
        <dbReference type="ARBA" id="ARBA00004370"/>
    </source>
</evidence>
<evidence type="ECO:0000256" key="7">
    <source>
        <dbReference type="SAM" id="Phobius"/>
    </source>
</evidence>
<feature type="compositionally biased region" description="Low complexity" evidence="6">
    <location>
        <begin position="68"/>
        <end position="78"/>
    </location>
</feature>
<keyword evidence="3 7" id="KW-0812">Transmembrane</keyword>
<organism evidence="8 9">
    <name type="scientific">Coniochaeta ligniaria NRRL 30616</name>
    <dbReference type="NCBI Taxonomy" id="1408157"/>
    <lineage>
        <taxon>Eukaryota</taxon>
        <taxon>Fungi</taxon>
        <taxon>Dikarya</taxon>
        <taxon>Ascomycota</taxon>
        <taxon>Pezizomycotina</taxon>
        <taxon>Sordariomycetes</taxon>
        <taxon>Sordariomycetidae</taxon>
        <taxon>Coniochaetales</taxon>
        <taxon>Coniochaetaceae</taxon>
        <taxon>Coniochaeta</taxon>
    </lineage>
</organism>
<evidence type="ECO:0000256" key="5">
    <source>
        <dbReference type="ARBA" id="ARBA00023136"/>
    </source>
</evidence>
<feature type="transmembrane region" description="Helical" evidence="7">
    <location>
        <begin position="254"/>
        <end position="275"/>
    </location>
</feature>
<feature type="compositionally biased region" description="Basic and acidic residues" evidence="6">
    <location>
        <begin position="334"/>
        <end position="345"/>
    </location>
</feature>
<feature type="compositionally biased region" description="Pro residues" evidence="6">
    <location>
        <begin position="90"/>
        <end position="99"/>
    </location>
</feature>
<comment type="subcellular location">
    <subcellularLocation>
        <location evidence="1">Membrane</location>
    </subcellularLocation>
</comment>
<evidence type="ECO:0000313" key="8">
    <source>
        <dbReference type="EMBL" id="OIW25892.1"/>
    </source>
</evidence>
<reference evidence="8 9" key="1">
    <citation type="submission" date="2016-10" db="EMBL/GenBank/DDBJ databases">
        <title>Draft genome sequence of Coniochaeta ligniaria NRRL30616, a lignocellulolytic fungus for bioabatement of inhibitors in plant biomass hydrolysates.</title>
        <authorList>
            <consortium name="DOE Joint Genome Institute"/>
            <person name="Jimenez D.J."/>
            <person name="Hector R.E."/>
            <person name="Riley R."/>
            <person name="Sun H."/>
            <person name="Grigoriev I.V."/>
            <person name="Van Elsas J.D."/>
            <person name="Nichols N.N."/>
        </authorList>
    </citation>
    <scope>NUCLEOTIDE SEQUENCE [LARGE SCALE GENOMIC DNA]</scope>
    <source>
        <strain evidence="8 9">NRRL 30616</strain>
    </source>
</reference>
<feature type="region of interest" description="Disordered" evidence="6">
    <location>
        <begin position="320"/>
        <end position="345"/>
    </location>
</feature>
<dbReference type="EMBL" id="KV875101">
    <property type="protein sequence ID" value="OIW25892.1"/>
    <property type="molecule type" value="Genomic_DNA"/>
</dbReference>
<protein>
    <submittedName>
        <fullName evidence="8">Uncharacterized protein</fullName>
    </submittedName>
</protein>
<gene>
    <name evidence="8" type="ORF">CONLIGDRAFT_684433</name>
</gene>